<dbReference type="OrthoDB" id="3168860at2759"/>
<dbReference type="InterPro" id="IPR046528">
    <property type="entry name" value="DUF6593"/>
</dbReference>
<accession>A0A067QKM1</accession>
<gene>
    <name evidence="2" type="ORF">JAAARDRAFT_27690</name>
</gene>
<reference evidence="3" key="1">
    <citation type="journal article" date="2014" name="Proc. Natl. Acad. Sci. U.S.A.">
        <title>Extensive sampling of basidiomycete genomes demonstrates inadequacy of the white-rot/brown-rot paradigm for wood decay fungi.</title>
        <authorList>
            <person name="Riley R."/>
            <person name="Salamov A.A."/>
            <person name="Brown D.W."/>
            <person name="Nagy L.G."/>
            <person name="Floudas D."/>
            <person name="Held B.W."/>
            <person name="Levasseur A."/>
            <person name="Lombard V."/>
            <person name="Morin E."/>
            <person name="Otillar R."/>
            <person name="Lindquist E.A."/>
            <person name="Sun H."/>
            <person name="LaButti K.M."/>
            <person name="Schmutz J."/>
            <person name="Jabbour D."/>
            <person name="Luo H."/>
            <person name="Baker S.E."/>
            <person name="Pisabarro A.G."/>
            <person name="Walton J.D."/>
            <person name="Blanchette R.A."/>
            <person name="Henrissat B."/>
            <person name="Martin F."/>
            <person name="Cullen D."/>
            <person name="Hibbett D.S."/>
            <person name="Grigoriev I.V."/>
        </authorList>
    </citation>
    <scope>NUCLEOTIDE SEQUENCE [LARGE SCALE GENOMIC DNA]</scope>
    <source>
        <strain evidence="3">MUCL 33604</strain>
    </source>
</reference>
<dbReference type="EMBL" id="KL197709">
    <property type="protein sequence ID" value="KDQ64062.1"/>
    <property type="molecule type" value="Genomic_DNA"/>
</dbReference>
<evidence type="ECO:0000259" key="1">
    <source>
        <dbReference type="Pfam" id="PF20236"/>
    </source>
</evidence>
<organism evidence="2 3">
    <name type="scientific">Jaapia argillacea MUCL 33604</name>
    <dbReference type="NCBI Taxonomy" id="933084"/>
    <lineage>
        <taxon>Eukaryota</taxon>
        <taxon>Fungi</taxon>
        <taxon>Dikarya</taxon>
        <taxon>Basidiomycota</taxon>
        <taxon>Agaricomycotina</taxon>
        <taxon>Agaricomycetes</taxon>
        <taxon>Agaricomycetidae</taxon>
        <taxon>Jaapiales</taxon>
        <taxon>Jaapiaceae</taxon>
        <taxon>Jaapia</taxon>
    </lineage>
</organism>
<protein>
    <recommendedName>
        <fullName evidence="1">DUF6593 domain-containing protein</fullName>
    </recommendedName>
</protein>
<dbReference type="InParanoid" id="A0A067QKM1"/>
<dbReference type="Proteomes" id="UP000027265">
    <property type="component" value="Unassembled WGS sequence"/>
</dbReference>
<sequence>MANTYVLLQFGSDPADTNLEDLEARAAFSISEADRHPNLVCRVAREAEWCQQHPDIMGPNNSFLYFGPANTPGYLVYGNGPEQPMLNSIRQRRDGSASRYFVAQNGREYKWKLGVERMELVDSSRTAIAVWEVARPEDEFFARLTLRHSALPIITEIMTTLTLNRMARDFNWG</sequence>
<proteinExistence type="predicted"/>
<evidence type="ECO:0000313" key="3">
    <source>
        <dbReference type="Proteomes" id="UP000027265"/>
    </source>
</evidence>
<name>A0A067QKM1_9AGAM</name>
<dbReference type="Pfam" id="PF20236">
    <property type="entry name" value="DUF6593"/>
    <property type="match status" value="1"/>
</dbReference>
<feature type="domain" description="DUF6593" evidence="1">
    <location>
        <begin position="84"/>
        <end position="162"/>
    </location>
</feature>
<dbReference type="HOGENOM" id="CLU_132776_0_0_1"/>
<evidence type="ECO:0000313" key="2">
    <source>
        <dbReference type="EMBL" id="KDQ64062.1"/>
    </source>
</evidence>
<dbReference type="AlphaFoldDB" id="A0A067QKM1"/>
<keyword evidence="3" id="KW-1185">Reference proteome</keyword>